<name>A0A410NZG2_BREDI</name>
<evidence type="ECO:0000313" key="3">
    <source>
        <dbReference type="EMBL" id="QQB87432.1"/>
    </source>
</evidence>
<sequence length="86" mass="9821">MNPDRRSVSSVPEKDVRPSRRGGHFSADLARDAQAHFQKQSIGEVSEVEARAMLADLTDFFRILIEWDSKRRAKPGRSIPNSRKKE</sequence>
<accession>A0A410NZG2</accession>
<feature type="region of interest" description="Disordered" evidence="1">
    <location>
        <begin position="1"/>
        <end position="27"/>
    </location>
</feature>
<evidence type="ECO:0000313" key="4">
    <source>
        <dbReference type="Proteomes" id="UP000287388"/>
    </source>
</evidence>
<feature type="compositionally biased region" description="Basic and acidic residues" evidence="1">
    <location>
        <begin position="1"/>
        <end position="18"/>
    </location>
</feature>
<dbReference type="GeneID" id="56578904"/>
<organism evidence="2 4">
    <name type="scientific">Brevundimonas diminuta</name>
    <name type="common">Pseudomonas diminuta</name>
    <dbReference type="NCBI Taxonomy" id="293"/>
    <lineage>
        <taxon>Bacteria</taxon>
        <taxon>Pseudomonadati</taxon>
        <taxon>Pseudomonadota</taxon>
        <taxon>Alphaproteobacteria</taxon>
        <taxon>Caulobacterales</taxon>
        <taxon>Caulobacteraceae</taxon>
        <taxon>Brevundimonas</taxon>
    </lineage>
</organism>
<reference evidence="3 5" key="2">
    <citation type="submission" date="2020-12" db="EMBL/GenBank/DDBJ databases">
        <title>FDA dAtabase for Regulatory Grade micrObial Sequences (FDA-ARGOS): Supporting development and validation of Infectious Disease Dx tests.</title>
        <authorList>
            <person name="Kerrigan L."/>
            <person name="Long C."/>
            <person name="Tallon L."/>
            <person name="Sadzewicz L."/>
            <person name="Zhao X."/>
            <person name="Boylan J."/>
            <person name="Ott S."/>
            <person name="Bowen H."/>
            <person name="Vavikolanu K."/>
            <person name="Mehta A."/>
            <person name="Aluvathingal J."/>
            <person name="Nadendla S."/>
            <person name="Yan Y."/>
            <person name="Sichtig H."/>
        </authorList>
    </citation>
    <scope>NUCLEOTIDE SEQUENCE [LARGE SCALE GENOMIC DNA]</scope>
    <source>
        <strain evidence="3 5">FDAARGOS_1026</strain>
    </source>
</reference>
<proteinExistence type="predicted"/>
<dbReference type="Proteomes" id="UP000287388">
    <property type="component" value="Chromosome"/>
</dbReference>
<gene>
    <name evidence="2" type="ORF">EQG53_12965</name>
    <name evidence="3" type="ORF">I6H83_09495</name>
</gene>
<protein>
    <submittedName>
        <fullName evidence="2">Uncharacterized protein</fullName>
    </submittedName>
</protein>
<keyword evidence="5" id="KW-1185">Reference proteome</keyword>
<evidence type="ECO:0000313" key="5">
    <source>
        <dbReference type="Proteomes" id="UP000596117"/>
    </source>
</evidence>
<reference evidence="2 4" key="1">
    <citation type="submission" date="2019-01" db="EMBL/GenBank/DDBJ databases">
        <title>Brevundimonas diminuta Genome sequencing and assembly.</title>
        <authorList>
            <person name="Chen H."/>
        </authorList>
    </citation>
    <scope>NUCLEOTIDE SEQUENCE [LARGE SCALE GENOMIC DNA]</scope>
    <source>
        <strain evidence="2">ATCC</strain>
        <strain evidence="4">ATCC(B) 19146</strain>
    </source>
</reference>
<dbReference type="KEGG" id="bdm:EQG53_12965"/>
<dbReference type="EMBL" id="CP066026">
    <property type="protein sequence ID" value="QQB87432.1"/>
    <property type="molecule type" value="Genomic_DNA"/>
</dbReference>
<dbReference type="AlphaFoldDB" id="A0A410NZG2"/>
<dbReference type="EMBL" id="CP035093">
    <property type="protein sequence ID" value="QAT15185.1"/>
    <property type="molecule type" value="Genomic_DNA"/>
</dbReference>
<dbReference type="RefSeq" id="WP_128116160.1">
    <property type="nucleotide sequence ID" value="NZ_BJNC01000009.1"/>
</dbReference>
<evidence type="ECO:0000313" key="2">
    <source>
        <dbReference type="EMBL" id="QAT15185.1"/>
    </source>
</evidence>
<evidence type="ECO:0000256" key="1">
    <source>
        <dbReference type="SAM" id="MobiDB-lite"/>
    </source>
</evidence>
<dbReference type="Proteomes" id="UP000596117">
    <property type="component" value="Chromosome"/>
</dbReference>